<organism evidence="2 3">
    <name type="scientific">Tanacetum coccineum</name>
    <dbReference type="NCBI Taxonomy" id="301880"/>
    <lineage>
        <taxon>Eukaryota</taxon>
        <taxon>Viridiplantae</taxon>
        <taxon>Streptophyta</taxon>
        <taxon>Embryophyta</taxon>
        <taxon>Tracheophyta</taxon>
        <taxon>Spermatophyta</taxon>
        <taxon>Magnoliopsida</taxon>
        <taxon>eudicotyledons</taxon>
        <taxon>Gunneridae</taxon>
        <taxon>Pentapetalae</taxon>
        <taxon>asterids</taxon>
        <taxon>campanulids</taxon>
        <taxon>Asterales</taxon>
        <taxon>Asteraceae</taxon>
        <taxon>Asteroideae</taxon>
        <taxon>Anthemideae</taxon>
        <taxon>Anthemidinae</taxon>
        <taxon>Tanacetum</taxon>
    </lineage>
</organism>
<gene>
    <name evidence="2" type="ORF">Tco_0654460</name>
</gene>
<evidence type="ECO:0000256" key="1">
    <source>
        <dbReference type="SAM" id="MobiDB-lite"/>
    </source>
</evidence>
<evidence type="ECO:0000313" key="3">
    <source>
        <dbReference type="Proteomes" id="UP001151760"/>
    </source>
</evidence>
<sequence length="219" mass="25046">MGRVKDKVFTVNLHHDEIFIANPIKTVKRLYYCSIKSELKDRIKELKTDKYVEDFLRVGYENKWFVNLYTEHHDYDMLEFLTIEGEENIVIKNLSTQDPFLNKLCSNHGSFSGFIDEPLTVDQEPIDDPDAASIDPLYKVMRDVEAGRCAGMYSNKKYVAKKKLFADDSPRPVKKAIPVKKSVSFSPDITKRSLNSGEGYSKHGEGTSRDAKKSPQSPK</sequence>
<feature type="region of interest" description="Disordered" evidence="1">
    <location>
        <begin position="188"/>
        <end position="219"/>
    </location>
</feature>
<proteinExistence type="predicted"/>
<comment type="caution">
    <text evidence="2">The sequence shown here is derived from an EMBL/GenBank/DDBJ whole genome shotgun (WGS) entry which is preliminary data.</text>
</comment>
<feature type="compositionally biased region" description="Basic and acidic residues" evidence="1">
    <location>
        <begin position="200"/>
        <end position="213"/>
    </location>
</feature>
<keyword evidence="3" id="KW-1185">Reference proteome</keyword>
<feature type="compositionally biased region" description="Polar residues" evidence="1">
    <location>
        <begin position="188"/>
        <end position="198"/>
    </location>
</feature>
<accession>A0ABQ4X3C3</accession>
<evidence type="ECO:0000313" key="2">
    <source>
        <dbReference type="EMBL" id="GJS59676.1"/>
    </source>
</evidence>
<reference evidence="2" key="1">
    <citation type="journal article" date="2022" name="Int. J. Mol. Sci.">
        <title>Draft Genome of Tanacetum Coccineum: Genomic Comparison of Closely Related Tanacetum-Family Plants.</title>
        <authorList>
            <person name="Yamashiro T."/>
            <person name="Shiraishi A."/>
            <person name="Nakayama K."/>
            <person name="Satake H."/>
        </authorList>
    </citation>
    <scope>NUCLEOTIDE SEQUENCE</scope>
</reference>
<reference evidence="2" key="2">
    <citation type="submission" date="2022-01" db="EMBL/GenBank/DDBJ databases">
        <authorList>
            <person name="Yamashiro T."/>
            <person name="Shiraishi A."/>
            <person name="Satake H."/>
            <person name="Nakayama K."/>
        </authorList>
    </citation>
    <scope>NUCLEOTIDE SEQUENCE</scope>
</reference>
<dbReference type="EMBL" id="BQNB010009166">
    <property type="protein sequence ID" value="GJS59676.1"/>
    <property type="molecule type" value="Genomic_DNA"/>
</dbReference>
<protein>
    <submittedName>
        <fullName evidence="2">Uncharacterized protein</fullName>
    </submittedName>
</protein>
<dbReference type="Proteomes" id="UP001151760">
    <property type="component" value="Unassembled WGS sequence"/>
</dbReference>
<name>A0ABQ4X3C3_9ASTR</name>